<feature type="compositionally biased region" description="Basic and acidic residues" evidence="1">
    <location>
        <begin position="316"/>
        <end position="330"/>
    </location>
</feature>
<dbReference type="KEGG" id="btp:D805_0746"/>
<feature type="region of interest" description="Disordered" evidence="1">
    <location>
        <begin position="194"/>
        <end position="213"/>
    </location>
</feature>
<dbReference type="PATRIC" id="fig|1254439.12.peg.742"/>
<protein>
    <submittedName>
        <fullName evidence="3">DNA binding protein</fullName>
    </submittedName>
</protein>
<reference evidence="3 4" key="1">
    <citation type="journal article" date="2013" name="Genome Announc.">
        <title>Complete Genome Sequence of the Probiotic Bifidobacterium thermophilum Strain RBL67.</title>
        <authorList>
            <person name="Jans C."/>
            <person name="Lacroix C."/>
            <person name="Follador R."/>
            <person name="Stevens M.J."/>
        </authorList>
    </citation>
    <scope>NUCLEOTIDE SEQUENCE [LARGE SCALE GENOMIC DNA]</scope>
    <source>
        <strain evidence="3 4">RBL67</strain>
    </source>
</reference>
<feature type="compositionally biased region" description="Basic residues" evidence="1">
    <location>
        <begin position="375"/>
        <end position="384"/>
    </location>
</feature>
<feature type="compositionally biased region" description="Low complexity" evidence="1">
    <location>
        <begin position="306"/>
        <end position="315"/>
    </location>
</feature>
<dbReference type="Proteomes" id="UP000011835">
    <property type="component" value="Chromosome"/>
</dbReference>
<evidence type="ECO:0000313" key="4">
    <source>
        <dbReference type="Proteomes" id="UP000011835"/>
    </source>
</evidence>
<accession>M4REN7</accession>
<keyword evidence="4" id="KW-1185">Reference proteome</keyword>
<dbReference type="Pfam" id="PF11268">
    <property type="entry name" value="DUF3071"/>
    <property type="match status" value="1"/>
</dbReference>
<proteinExistence type="predicted"/>
<evidence type="ECO:0000256" key="1">
    <source>
        <dbReference type="SAM" id="MobiDB-lite"/>
    </source>
</evidence>
<feature type="compositionally biased region" description="Polar residues" evidence="1">
    <location>
        <begin position="332"/>
        <end position="345"/>
    </location>
</feature>
<feature type="compositionally biased region" description="Low complexity" evidence="1">
    <location>
        <begin position="236"/>
        <end position="261"/>
    </location>
</feature>
<sequence length="395" mass="42356">MPENPIQEAKFDHVGRNGELVFSLRGMLFGVTVDDTLEHAILEAKQLKAEKQRYQQTPPTSSLPISQIQSLIRAGAEPEQVAQRYGLSETLVRRFSSGVETEKQYAIEQFFMLPAPKDSRVHTISELIERTLAAAGIGMESVSWSATRRGLEPWKITARFESAGNRVSASWSWNMHDNAMVCLDATAKKLVGENRASDDGDEGPNFPISLNIPGDSVRSARIERAVSAWRAPQSDSATSSPARPAPAAASSAATPSAAAPSQDRGAASKPPLPSASKPVPNPAAATRPHQQTTPVSALTPAHDTRTQQASASPASARRDTPTEHDVHHVDTATGQSRQSAVQNASDADATATRKLSGDTNPAQTAADQAHDAKTQRRAHGKGRKMPSWDEILFGD</sequence>
<dbReference type="HOGENOM" id="CLU_021151_2_1_11"/>
<organism evidence="3 4">
    <name type="scientific">Bifidobacterium thermophilum RBL67</name>
    <dbReference type="NCBI Taxonomy" id="1254439"/>
    <lineage>
        <taxon>Bacteria</taxon>
        <taxon>Bacillati</taxon>
        <taxon>Actinomycetota</taxon>
        <taxon>Actinomycetes</taxon>
        <taxon>Bifidobacteriales</taxon>
        <taxon>Bifidobacteriaceae</taxon>
        <taxon>Bifidobacterium</taxon>
    </lineage>
</organism>
<dbReference type="AlphaFoldDB" id="M4REN7"/>
<dbReference type="RefSeq" id="WP_015450272.1">
    <property type="nucleotide sequence ID" value="NC_020546.1"/>
</dbReference>
<feature type="compositionally biased region" description="Polar residues" evidence="1">
    <location>
        <begin position="357"/>
        <end position="366"/>
    </location>
</feature>
<dbReference type="NCBIfam" id="NF040712">
    <property type="entry name" value="SepH"/>
    <property type="match status" value="1"/>
</dbReference>
<gene>
    <name evidence="3" type="ORF">D805_0746</name>
</gene>
<name>M4REN7_9BIFI</name>
<dbReference type="InterPro" id="IPR047682">
    <property type="entry name" value="SepH-like"/>
</dbReference>
<feature type="domain" description="DUF3071" evidence="2">
    <location>
        <begin position="7"/>
        <end position="173"/>
    </location>
</feature>
<evidence type="ECO:0000259" key="2">
    <source>
        <dbReference type="Pfam" id="PF11268"/>
    </source>
</evidence>
<dbReference type="EMBL" id="CP004346">
    <property type="protein sequence ID" value="AGH41013.1"/>
    <property type="molecule type" value="Genomic_DNA"/>
</dbReference>
<dbReference type="InterPro" id="IPR021421">
    <property type="entry name" value="DUF3071"/>
</dbReference>
<feature type="region of interest" description="Disordered" evidence="1">
    <location>
        <begin position="228"/>
        <end position="395"/>
    </location>
</feature>
<evidence type="ECO:0000313" key="3">
    <source>
        <dbReference type="EMBL" id="AGH41013.1"/>
    </source>
</evidence>